<gene>
    <name evidence="1" type="ORF">FCI23_50750</name>
</gene>
<dbReference type="Gene3D" id="2.30.110.10">
    <property type="entry name" value="Electron Transport, Fmn-binding Protein, Chain A"/>
    <property type="match status" value="1"/>
</dbReference>
<comment type="caution">
    <text evidence="1">The sequence shown here is derived from an EMBL/GenBank/DDBJ whole genome shotgun (WGS) entry which is preliminary data.</text>
</comment>
<name>A0A4U0RMK7_9ACTN</name>
<keyword evidence="2" id="KW-1185">Reference proteome</keyword>
<dbReference type="RefSeq" id="WP_136730741.1">
    <property type="nucleotide sequence ID" value="NZ_SUMC01000158.1"/>
</dbReference>
<dbReference type="SUPFAM" id="SSF50475">
    <property type="entry name" value="FMN-binding split barrel"/>
    <property type="match status" value="1"/>
</dbReference>
<organism evidence="1 2">
    <name type="scientific">Actinacidiphila oryziradicis</name>
    <dbReference type="NCBI Taxonomy" id="2571141"/>
    <lineage>
        <taxon>Bacteria</taxon>
        <taxon>Bacillati</taxon>
        <taxon>Actinomycetota</taxon>
        <taxon>Actinomycetes</taxon>
        <taxon>Kitasatosporales</taxon>
        <taxon>Streptomycetaceae</taxon>
        <taxon>Actinacidiphila</taxon>
    </lineage>
</organism>
<dbReference type="InterPro" id="IPR012349">
    <property type="entry name" value="Split_barrel_FMN-bd"/>
</dbReference>
<dbReference type="Proteomes" id="UP000305778">
    <property type="component" value="Unassembled WGS sequence"/>
</dbReference>
<dbReference type="AlphaFoldDB" id="A0A4U0RMK7"/>
<sequence>MFLLLALAPIGRIVYTQQALPAVLPVNFWLDRDFSIVLRTSAASRMARAVDNAVVAFEVDQFDEAAHTGWSVVVTGRATLVTDPGERKRLRDSGVRSWTAPVEEVFITVAPELVTGRALEDTGAGRPS</sequence>
<dbReference type="EMBL" id="SUMC01000158">
    <property type="protein sequence ID" value="TJZ96537.1"/>
    <property type="molecule type" value="Genomic_DNA"/>
</dbReference>
<evidence type="ECO:0000313" key="1">
    <source>
        <dbReference type="EMBL" id="TJZ96537.1"/>
    </source>
</evidence>
<dbReference type="Pfam" id="PF12900">
    <property type="entry name" value="Pyridox_ox_2"/>
    <property type="match status" value="1"/>
</dbReference>
<proteinExistence type="predicted"/>
<protein>
    <submittedName>
        <fullName evidence="1">Pyridoxamine 5'-phosphate oxidase family protein</fullName>
    </submittedName>
</protein>
<dbReference type="OrthoDB" id="3212118at2"/>
<reference evidence="1 2" key="1">
    <citation type="submission" date="2019-04" db="EMBL/GenBank/DDBJ databases">
        <title>Streptomyces oryziradicis sp. nov., a novel actinomycete isolated from rhizosphere soil of rice (Oryza sativa L.).</title>
        <authorList>
            <person name="Li C."/>
        </authorList>
    </citation>
    <scope>NUCLEOTIDE SEQUENCE [LARGE SCALE GENOMIC DNA]</scope>
    <source>
        <strain evidence="1 2">NEAU-C40</strain>
    </source>
</reference>
<dbReference type="InterPro" id="IPR024747">
    <property type="entry name" value="Pyridox_Oxase-rel"/>
</dbReference>
<evidence type="ECO:0000313" key="2">
    <source>
        <dbReference type="Proteomes" id="UP000305778"/>
    </source>
</evidence>
<accession>A0A4U0RMK7</accession>